<evidence type="ECO:0000256" key="5">
    <source>
        <dbReference type="ARBA" id="ARBA00022490"/>
    </source>
</evidence>
<feature type="region of interest" description="Disordered" evidence="13">
    <location>
        <begin position="192"/>
        <end position="233"/>
    </location>
</feature>
<dbReference type="InterPro" id="IPR013625">
    <property type="entry name" value="PTB"/>
</dbReference>
<dbReference type="PROSITE" id="PS50002">
    <property type="entry name" value="SH3"/>
    <property type="match status" value="1"/>
</dbReference>
<organism evidence="15 16">
    <name type="scientific">Anas platyrhynchos</name>
    <name type="common">Mallard</name>
    <name type="synonym">Anas boschas</name>
    <dbReference type="NCBI Taxonomy" id="8839"/>
    <lineage>
        <taxon>Eukaryota</taxon>
        <taxon>Metazoa</taxon>
        <taxon>Chordata</taxon>
        <taxon>Craniata</taxon>
        <taxon>Vertebrata</taxon>
        <taxon>Euteleostomi</taxon>
        <taxon>Archelosauria</taxon>
        <taxon>Archosauria</taxon>
        <taxon>Dinosauria</taxon>
        <taxon>Saurischia</taxon>
        <taxon>Theropoda</taxon>
        <taxon>Coelurosauria</taxon>
        <taxon>Aves</taxon>
        <taxon>Neognathae</taxon>
        <taxon>Galloanserae</taxon>
        <taxon>Anseriformes</taxon>
        <taxon>Anatidae</taxon>
        <taxon>Anatinae</taxon>
        <taxon>Anas</taxon>
    </lineage>
</organism>
<comment type="subunit">
    <text evidence="9">Interacts with ABI1. Part of a complex that contains SOS1, ABI1 and EPS8L2. Associates with F-actin.</text>
</comment>
<feature type="compositionally biased region" description="Pro residues" evidence="13">
    <location>
        <begin position="197"/>
        <end position="206"/>
    </location>
</feature>
<keyword evidence="6" id="KW-0597">Phosphoprotein</keyword>
<accession>A0A8B9SFL2</accession>
<dbReference type="Proteomes" id="UP000694400">
    <property type="component" value="Chromosome 5"/>
</dbReference>
<evidence type="ECO:0000256" key="10">
    <source>
        <dbReference type="ARBA" id="ARBA00067146"/>
    </source>
</evidence>
<dbReference type="SUPFAM" id="SSF50729">
    <property type="entry name" value="PH domain-like"/>
    <property type="match status" value="1"/>
</dbReference>
<dbReference type="Pfam" id="PF22975">
    <property type="entry name" value="EPS8_2nd"/>
    <property type="match status" value="1"/>
</dbReference>
<proteinExistence type="inferred from homology"/>
<dbReference type="CDD" id="cd01210">
    <property type="entry name" value="PTB_EPS8"/>
    <property type="match status" value="1"/>
</dbReference>
<evidence type="ECO:0000313" key="16">
    <source>
        <dbReference type="Proteomes" id="UP000694400"/>
    </source>
</evidence>
<dbReference type="SMART" id="SM00326">
    <property type="entry name" value="SH3"/>
    <property type="match status" value="1"/>
</dbReference>
<dbReference type="InterPro" id="IPR013761">
    <property type="entry name" value="SAM/pointed_sf"/>
</dbReference>
<dbReference type="FunFam" id="2.30.29.30:FF:000218">
    <property type="entry name" value="Epidermal growth factor receptor kinase substrate 8-like 2"/>
    <property type="match status" value="1"/>
</dbReference>
<feature type="compositionally biased region" description="Basic and acidic residues" evidence="13">
    <location>
        <begin position="663"/>
        <end position="674"/>
    </location>
</feature>
<sequence length="702" mass="79595">MHVTALCRPAQACSSSSQPSSTSVLVTCCLSLLSFFFSEQRKKYSNSNIIMHETSQYHVQHLATFIMDKSESIVTVDDAIRKLIMLNSKEKIWTQEMLLQVNDKSIRLLDCESQVPRCQHCQTVLNQMRYASILLLVCQDSEQHKPDIHFFNCDEVEAEMVHEDIESALVDHKHGKKVRPQTLKANQEKIKQRQSILPPPQGPAPIPIQHDMRGPAMNRNRVAPPSQYEPGTGRAQRQILNCALDDIEVFVARLQKAAEAFKQLNQRKKGKKNKKKGPAEGVLTLRARPPSEAEFIDCFQKTKLAFNLLAKLRKHIQNPSASELVHFLFGPLELIVNSCAGPELARSVLSPLLSKDATDFLRGHLTPREISLWDSLTTYSPCSLLHVLELNGPEKQTIPTYIPKFRNGWEPPIEIFRGAPWEIDIGHLQEEVSPMLPTIPSSFHPPSPLLSSPLFRVRGICPGMALPKRYAKIHYDFTARNANELSVLRDEVLEVLEENKQWWKLLNRSGQAGYVPYNILDEANQRYKADLNPRGYGPSSPTHKLPASYAGDKWGKLLHHMDEVNDELIRKITNSKIQPPHRNFKVEKPQESFVPLTFESSAEEVKAWLEAKSFSKGTVEHLGILTGAQLFSLNREELKKVCGDEGNRVYSKITVEKNQLEKNRGETELQEIMKRPISHSSAEKGNKSNDPQSRQERAVLHT</sequence>
<evidence type="ECO:0000256" key="7">
    <source>
        <dbReference type="ARBA" id="ARBA00023273"/>
    </source>
</evidence>
<dbReference type="InterPro" id="IPR001452">
    <property type="entry name" value="SH3_domain"/>
</dbReference>
<dbReference type="CDD" id="cd11764">
    <property type="entry name" value="SH3_Eps8"/>
    <property type="match status" value="1"/>
</dbReference>
<reference evidence="15" key="2">
    <citation type="submission" date="2025-08" db="UniProtKB">
        <authorList>
            <consortium name="Ensembl"/>
        </authorList>
    </citation>
    <scope>IDENTIFICATION</scope>
</reference>
<dbReference type="SUPFAM" id="SSF50044">
    <property type="entry name" value="SH3-domain"/>
    <property type="match status" value="1"/>
</dbReference>
<protein>
    <recommendedName>
        <fullName evidence="10">Epidermal growth factor receptor kinase substrate 8-like protein 2</fullName>
    </recommendedName>
    <alternativeName>
        <fullName evidence="11">Epidermal growth factor receptor pathway substrate 8-related protein 2</fullName>
    </alternativeName>
</protein>
<dbReference type="GO" id="GO:0032587">
    <property type="term" value="C:ruffle membrane"/>
    <property type="evidence" value="ECO:0007669"/>
    <property type="project" value="TreeGrafter"/>
</dbReference>
<keyword evidence="5" id="KW-0963">Cytoplasm</keyword>
<dbReference type="Ensembl" id="ENSAPLT00020001142.1">
    <property type="protein sequence ID" value="ENSAPLP00020001074.1"/>
    <property type="gene ID" value="ENSAPLG00020000518.1"/>
</dbReference>
<evidence type="ECO:0000313" key="15">
    <source>
        <dbReference type="Ensembl" id="ENSAPLP00020001074.1"/>
    </source>
</evidence>
<dbReference type="InterPro" id="IPR011993">
    <property type="entry name" value="PH-like_dom_sf"/>
</dbReference>
<dbReference type="Gene3D" id="2.30.30.40">
    <property type="entry name" value="SH3 Domains"/>
    <property type="match status" value="1"/>
</dbReference>
<comment type="function">
    <text evidence="8">Stimulates guanine exchange activity of SOS1. May play a role in membrane ruffling and remodeling of the actin cytoskeleton. In the cochlea, is required for stereocilia maintenance in adult hair cells.</text>
</comment>
<dbReference type="Pfam" id="PF00018">
    <property type="entry name" value="SH3_1"/>
    <property type="match status" value="1"/>
</dbReference>
<dbReference type="GO" id="GO:0031982">
    <property type="term" value="C:vesicle"/>
    <property type="evidence" value="ECO:0007669"/>
    <property type="project" value="TreeGrafter"/>
</dbReference>
<dbReference type="GO" id="GO:0035023">
    <property type="term" value="P:regulation of Rho protein signal transduction"/>
    <property type="evidence" value="ECO:0007669"/>
    <property type="project" value="TreeGrafter"/>
</dbReference>
<reference evidence="15" key="1">
    <citation type="submission" date="2019-08" db="EMBL/GenBank/DDBJ databases">
        <title>Three high-quality genomes provides insights into domestication of ducks.</title>
        <authorList>
            <person name="Hou Z.C."/>
            <person name="Zhu F."/>
            <person name="Yin Z.T."/>
            <person name="Zhang F."/>
        </authorList>
    </citation>
    <scope>NUCLEOTIDE SEQUENCE [LARGE SCALE GENOMIC DNA]</scope>
</reference>
<dbReference type="GO" id="GO:1900029">
    <property type="term" value="P:positive regulation of ruffle assembly"/>
    <property type="evidence" value="ECO:0007669"/>
    <property type="project" value="TreeGrafter"/>
</dbReference>
<evidence type="ECO:0000256" key="4">
    <source>
        <dbReference type="ARBA" id="ARBA00022443"/>
    </source>
</evidence>
<evidence type="ECO:0000256" key="2">
    <source>
        <dbReference type="ARBA" id="ARBA00004496"/>
    </source>
</evidence>
<dbReference type="GO" id="GO:0003779">
    <property type="term" value="F:actin binding"/>
    <property type="evidence" value="ECO:0007669"/>
    <property type="project" value="TreeGrafter"/>
</dbReference>
<feature type="domain" description="SH3" evidence="14">
    <location>
        <begin position="466"/>
        <end position="525"/>
    </location>
</feature>
<evidence type="ECO:0000256" key="8">
    <source>
        <dbReference type="ARBA" id="ARBA00057110"/>
    </source>
</evidence>
<feature type="region of interest" description="Disordered" evidence="13">
    <location>
        <begin position="663"/>
        <end position="702"/>
    </location>
</feature>
<comment type="similarity">
    <text evidence="3">Belongs to the EPS8 family.</text>
</comment>
<dbReference type="SMART" id="SM00462">
    <property type="entry name" value="PTB"/>
    <property type="match status" value="1"/>
</dbReference>
<dbReference type="InterPro" id="IPR033928">
    <property type="entry name" value="EPS8_PTB"/>
</dbReference>
<dbReference type="InterPro" id="IPR006020">
    <property type="entry name" value="PTB/PI_dom"/>
</dbReference>
<feature type="compositionally biased region" description="Basic and acidic residues" evidence="13">
    <location>
        <begin position="681"/>
        <end position="702"/>
    </location>
</feature>
<keyword evidence="7" id="KW-0966">Cell projection</keyword>
<keyword evidence="4 12" id="KW-0728">SH3 domain</keyword>
<dbReference type="PANTHER" id="PTHR12287:SF20">
    <property type="entry name" value="EPIDERMAL GROWTH FACTOR RECEPTOR KINASE SUBSTRATE 8-LIKE PROTEIN 2"/>
    <property type="match status" value="1"/>
</dbReference>
<evidence type="ECO:0000256" key="12">
    <source>
        <dbReference type="PROSITE-ProRule" id="PRU00192"/>
    </source>
</evidence>
<dbReference type="GO" id="GO:0007266">
    <property type="term" value="P:Rho protein signal transduction"/>
    <property type="evidence" value="ECO:0007669"/>
    <property type="project" value="TreeGrafter"/>
</dbReference>
<evidence type="ECO:0000256" key="6">
    <source>
        <dbReference type="ARBA" id="ARBA00022553"/>
    </source>
</evidence>
<dbReference type="InterPro" id="IPR036028">
    <property type="entry name" value="SH3-like_dom_sf"/>
</dbReference>
<dbReference type="FunFam" id="1.10.150.50:FF:000023">
    <property type="entry name" value="Epidermal growth factor receptor kinase substrate 8"/>
    <property type="match status" value="1"/>
</dbReference>
<reference evidence="15" key="3">
    <citation type="submission" date="2025-09" db="UniProtKB">
        <authorList>
            <consortium name="Ensembl"/>
        </authorList>
    </citation>
    <scope>IDENTIFICATION</scope>
</reference>
<dbReference type="InterPro" id="IPR041418">
    <property type="entry name" value="SAM_3"/>
</dbReference>
<dbReference type="AlphaFoldDB" id="A0A8B9SFL2"/>
<dbReference type="Gene3D" id="1.10.150.50">
    <property type="entry name" value="Transcription Factor, Ets-1"/>
    <property type="match status" value="1"/>
</dbReference>
<dbReference type="FunFam" id="2.30.30.40:FF:000180">
    <property type="entry name" value="epidermal growth factor receptor kinase substrate 8-like protein 2"/>
    <property type="match status" value="1"/>
</dbReference>
<dbReference type="GO" id="GO:0005829">
    <property type="term" value="C:cytosol"/>
    <property type="evidence" value="ECO:0007669"/>
    <property type="project" value="UniProtKB-ARBA"/>
</dbReference>
<dbReference type="InterPro" id="IPR055093">
    <property type="entry name" value="EPS8_2nd"/>
</dbReference>
<dbReference type="InterPro" id="IPR035462">
    <property type="entry name" value="Eps8_SH3"/>
</dbReference>
<dbReference type="Pfam" id="PF08416">
    <property type="entry name" value="PTB"/>
    <property type="match status" value="1"/>
</dbReference>
<evidence type="ECO:0000256" key="9">
    <source>
        <dbReference type="ARBA" id="ARBA00065375"/>
    </source>
</evidence>
<evidence type="ECO:0000259" key="14">
    <source>
        <dbReference type="PROSITE" id="PS50002"/>
    </source>
</evidence>
<dbReference type="InterPro" id="IPR039801">
    <property type="entry name" value="EPS8-like"/>
</dbReference>
<dbReference type="CDD" id="cd09540">
    <property type="entry name" value="SAM_EPS8-like"/>
    <property type="match status" value="1"/>
</dbReference>
<comment type="subcellular location">
    <subcellularLocation>
        <location evidence="1">Cell projection</location>
    </subcellularLocation>
    <subcellularLocation>
        <location evidence="2">Cytoplasm</location>
    </subcellularLocation>
</comment>
<evidence type="ECO:0000256" key="11">
    <source>
        <dbReference type="ARBA" id="ARBA00077702"/>
    </source>
</evidence>
<dbReference type="Gene3D" id="2.30.29.30">
    <property type="entry name" value="Pleckstrin-homology domain (PH domain)/Phosphotyrosine-binding domain (PTB)"/>
    <property type="match status" value="1"/>
</dbReference>
<dbReference type="PANTHER" id="PTHR12287">
    <property type="entry name" value="EPIDERMAL GROWTH FACTOR RECEPTOR KINASE SUBSTRATE EPS8-RELATED PROTEIN"/>
    <property type="match status" value="1"/>
</dbReference>
<name>A0A8B9SFL2_ANAPL</name>
<dbReference type="Pfam" id="PF18016">
    <property type="entry name" value="SAM_3"/>
    <property type="match status" value="1"/>
</dbReference>
<evidence type="ECO:0000256" key="13">
    <source>
        <dbReference type="SAM" id="MobiDB-lite"/>
    </source>
</evidence>
<evidence type="ECO:0000256" key="3">
    <source>
        <dbReference type="ARBA" id="ARBA00006197"/>
    </source>
</evidence>
<evidence type="ECO:0000256" key="1">
    <source>
        <dbReference type="ARBA" id="ARBA00004316"/>
    </source>
</evidence>